<gene>
    <name evidence="6" type="ORF">PgNI_00232</name>
</gene>
<dbReference type="GO" id="GO:0005643">
    <property type="term" value="C:nuclear pore"/>
    <property type="evidence" value="ECO:0007669"/>
    <property type="project" value="InterPro"/>
</dbReference>
<keyword evidence="3" id="KW-0539">Nucleus</keyword>
<reference evidence="6" key="1">
    <citation type="journal article" date="2019" name="Mol. Biol. Evol.">
        <title>Blast fungal genomes show frequent chromosomal changes, gene gains and losses, and effector gene turnover.</title>
        <authorList>
            <person name="Gomez Luciano L.B."/>
            <person name="Jason Tsai I."/>
            <person name="Chuma I."/>
            <person name="Tosa Y."/>
            <person name="Chen Y.H."/>
            <person name="Li J.Y."/>
            <person name="Li M.Y."/>
            <person name="Jade Lu M.Y."/>
            <person name="Nakayashiki H."/>
            <person name="Li W.H."/>
        </authorList>
    </citation>
    <scope>NUCLEOTIDE SEQUENCE</scope>
    <source>
        <strain evidence="6">NI907</strain>
    </source>
</reference>
<dbReference type="AlphaFoldDB" id="A0A6P8BLD0"/>
<dbReference type="InterPro" id="IPR007231">
    <property type="entry name" value="Nucleoporin_int_Nup93/Nic96"/>
</dbReference>
<dbReference type="GeneID" id="41955228"/>
<comment type="subcellular location">
    <subcellularLocation>
        <location evidence="1">Nucleus envelope</location>
    </subcellularLocation>
</comment>
<evidence type="ECO:0000313" key="6">
    <source>
        <dbReference type="RefSeq" id="XP_030987887.1"/>
    </source>
</evidence>
<feature type="region of interest" description="Disordered" evidence="4">
    <location>
        <begin position="299"/>
        <end position="352"/>
    </location>
</feature>
<dbReference type="GO" id="GO:0017056">
    <property type="term" value="F:structural constituent of nuclear pore"/>
    <property type="evidence" value="ECO:0007669"/>
    <property type="project" value="InterPro"/>
</dbReference>
<feature type="compositionally biased region" description="Polar residues" evidence="4">
    <location>
        <begin position="95"/>
        <end position="116"/>
    </location>
</feature>
<dbReference type="GO" id="GO:0016973">
    <property type="term" value="P:poly(A)+ mRNA export from nucleus"/>
    <property type="evidence" value="ECO:0007669"/>
    <property type="project" value="TreeGrafter"/>
</dbReference>
<feature type="compositionally biased region" description="Polar residues" evidence="4">
    <location>
        <begin position="71"/>
        <end position="88"/>
    </location>
</feature>
<protein>
    <recommendedName>
        <fullName evidence="7">Nucleoporin NIC96</fullName>
    </recommendedName>
</protein>
<dbReference type="Proteomes" id="UP000515153">
    <property type="component" value="Unplaced"/>
</dbReference>
<feature type="region of interest" description="Disordered" evidence="4">
    <location>
        <begin position="1"/>
        <end position="116"/>
    </location>
</feature>
<name>A0A6P8BLD0_PYRGI</name>
<reference evidence="6" key="3">
    <citation type="submission" date="2025-08" db="UniProtKB">
        <authorList>
            <consortium name="RefSeq"/>
        </authorList>
    </citation>
    <scope>IDENTIFICATION</scope>
    <source>
        <strain evidence="6">NI907</strain>
    </source>
</reference>
<dbReference type="KEGG" id="pgri:PgNI_00232"/>
<evidence type="ECO:0008006" key="7">
    <source>
        <dbReference type="Google" id="ProtNLM"/>
    </source>
</evidence>
<evidence type="ECO:0000256" key="3">
    <source>
        <dbReference type="ARBA" id="ARBA00023242"/>
    </source>
</evidence>
<dbReference type="RefSeq" id="XP_030987887.1">
    <property type="nucleotide sequence ID" value="XM_031120314.1"/>
</dbReference>
<feature type="compositionally biased region" description="Low complexity" evidence="4">
    <location>
        <begin position="1"/>
        <end position="46"/>
    </location>
</feature>
<dbReference type="GO" id="GO:0006606">
    <property type="term" value="P:protein import into nucleus"/>
    <property type="evidence" value="ECO:0007669"/>
    <property type="project" value="TreeGrafter"/>
</dbReference>
<dbReference type="PANTHER" id="PTHR11225">
    <property type="entry name" value="NUCLEAR PORE COMPLEX PROTEIN NUP93 NUCLEOPORIN NUP93 DEAD EYE PROTEIN"/>
    <property type="match status" value="1"/>
</dbReference>
<evidence type="ECO:0000256" key="2">
    <source>
        <dbReference type="ARBA" id="ARBA00010186"/>
    </source>
</evidence>
<dbReference type="PANTHER" id="PTHR11225:SF4">
    <property type="entry name" value="NUCLEAR PORE COMPLEX PROTEIN NUP93"/>
    <property type="match status" value="1"/>
</dbReference>
<reference evidence="6" key="2">
    <citation type="submission" date="2019-10" db="EMBL/GenBank/DDBJ databases">
        <authorList>
            <consortium name="NCBI Genome Project"/>
        </authorList>
    </citation>
    <scope>NUCLEOTIDE SEQUENCE</scope>
    <source>
        <strain evidence="6">NI907</strain>
    </source>
</reference>
<evidence type="ECO:0000256" key="1">
    <source>
        <dbReference type="ARBA" id="ARBA00004259"/>
    </source>
</evidence>
<evidence type="ECO:0000313" key="5">
    <source>
        <dbReference type="Proteomes" id="UP000515153"/>
    </source>
</evidence>
<keyword evidence="5" id="KW-1185">Reference proteome</keyword>
<comment type="similarity">
    <text evidence="2">Belongs to the nucleoporin interacting component (NIC) family.</text>
</comment>
<organism evidence="5 6">
    <name type="scientific">Pyricularia grisea</name>
    <name type="common">Crabgrass-specific blast fungus</name>
    <name type="synonym">Magnaporthe grisea</name>
    <dbReference type="NCBI Taxonomy" id="148305"/>
    <lineage>
        <taxon>Eukaryota</taxon>
        <taxon>Fungi</taxon>
        <taxon>Dikarya</taxon>
        <taxon>Ascomycota</taxon>
        <taxon>Pezizomycotina</taxon>
        <taxon>Sordariomycetes</taxon>
        <taxon>Sordariomycetidae</taxon>
        <taxon>Magnaporthales</taxon>
        <taxon>Pyriculariaceae</taxon>
        <taxon>Pyricularia</taxon>
    </lineage>
</organism>
<feature type="compositionally biased region" description="Polar residues" evidence="4">
    <location>
        <begin position="343"/>
        <end position="352"/>
    </location>
</feature>
<proteinExistence type="inferred from homology"/>
<accession>A0A6P8BLD0</accession>
<dbReference type="Pfam" id="PF04097">
    <property type="entry name" value="Nic96"/>
    <property type="match status" value="1"/>
</dbReference>
<feature type="compositionally biased region" description="Polar residues" evidence="4">
    <location>
        <begin position="47"/>
        <end position="57"/>
    </location>
</feature>
<sequence>MSLFGAPAASTSAPAAPSLFGAPAAGASAPATSSLFGSTQQQQQQQPASSGLFGSQPDQKRPTLGGGSLFGATNSGAAQPAASQNSQLIGLDGKPSNSPFATAIPQTKPTSSLFNNTATNAAGASMFDNSTARPAGAQSVNGSQAGGALFDSLLAKAKKNGDGGDGVEYLPSIQLGLSDLQQRLRKLGPQGRAADRPSLDGRAHYLLAASGVDPGAAVKDLGDFAARAGGRVPEARPVAPSPGELDVETYLSNLQAKTTLSMIADGLERSVRDFDSFLEENVNMEWEAQRRRIYDHFGIKPREDAGGPKRTSVSAGREDVGGFGRSKRSRNAAGGAEAPGRATQRNSTFGKSSMLRSVIGSPSRIGSHGAQFVDVEMVGHNGLGTSIPSINERFLDDKQRQFIEKIHSLNDSRLMNLSYPIMHEFADVTKRSGDVHAPKIYEAYNAMIEVIGEDPDADPNVPGSTARQRQFAQSYIHAQARSPEASELRKRIINGANRYLEKQAFQEAEATIAKSPQEANLGGRPDVISKIRAYIRVLAAKKNLVTENADLQQVQGEYVWAIVFYLLRTGHVNEAAMYVNENQNHFRSIDRTFSSYMNSYATSEDRRLKRPMQERCNNEYTQRVRNAPEGSIDPYRMACYKIVGRCELSNRSLEGLRFGIDDWIWLQFNLAREGDRTTELASETYGLAELQANIQEIGNKHFAAKSGAAGDDANGSFSMFFFLQILAGMYEAAVAYLYSFSRTDAVHFAIALEYYGLLRPADAMSVANELKSFNTKGVMQINFAPLVGLYTQDFRAANVAAAVDYIVLICLNMDDPNNEADRQQAALCHEGLRALVLETREFSKLIGDIRPDGQRIRGMIEERGKLVALDDEADFLRTISLEAARAAEDSGRTTDAVLLNHLAGDYDAVIVLVSRTLSESISMDGGLDGDNEPLRLAPVKPRVEGVEAQEQAGTSLSLAAIDDPVELARTMLTMYERDIMFRRKIREPNRAACAVLLRMSEIKGLIQAQQWPDALDKIRSIDILPLDAKGDPSAIRSYAALFAGLSQAVASNVPNLVMWTTECCTRQRERLASGQFTGNEATARMLYNELRQITVDLTTYTSQLRYRFPPAILEALAKAAAD</sequence>
<evidence type="ECO:0000256" key="4">
    <source>
        <dbReference type="SAM" id="MobiDB-lite"/>
    </source>
</evidence>